<evidence type="ECO:0000256" key="3">
    <source>
        <dbReference type="ARBA" id="ARBA00022692"/>
    </source>
</evidence>
<feature type="transmembrane region" description="Helical" evidence="7">
    <location>
        <begin position="124"/>
        <end position="142"/>
    </location>
</feature>
<evidence type="ECO:0000256" key="2">
    <source>
        <dbReference type="ARBA" id="ARBA00009025"/>
    </source>
</evidence>
<dbReference type="RefSeq" id="WP_147067615.1">
    <property type="nucleotide sequence ID" value="NZ_BAAARO010000007.1"/>
</dbReference>
<dbReference type="Proteomes" id="UP000321534">
    <property type="component" value="Unassembled WGS sequence"/>
</dbReference>
<feature type="transmembrane region" description="Helical" evidence="7">
    <location>
        <begin position="68"/>
        <end position="91"/>
    </location>
</feature>
<dbReference type="EMBL" id="BJYX01000017">
    <property type="protein sequence ID" value="GEO31203.1"/>
    <property type="molecule type" value="Genomic_DNA"/>
</dbReference>
<dbReference type="PANTHER" id="PTHR43507:SF1">
    <property type="entry name" value="NADH-UBIQUINONE OXIDOREDUCTASE CHAIN 4"/>
    <property type="match status" value="1"/>
</dbReference>
<feature type="transmembrane region" description="Helical" evidence="7">
    <location>
        <begin position="234"/>
        <end position="257"/>
    </location>
</feature>
<feature type="transmembrane region" description="Helical" evidence="7">
    <location>
        <begin position="299"/>
        <end position="319"/>
    </location>
</feature>
<comment type="caution">
    <text evidence="9">The sequence shown here is derived from an EMBL/GenBank/DDBJ whole genome shotgun (WGS) entry which is preliminary data.</text>
</comment>
<dbReference type="GO" id="GO:0015990">
    <property type="term" value="P:electron transport coupled proton transport"/>
    <property type="evidence" value="ECO:0007669"/>
    <property type="project" value="TreeGrafter"/>
</dbReference>
<feature type="transmembrane region" description="Helical" evidence="7">
    <location>
        <begin position="269"/>
        <end position="292"/>
    </location>
</feature>
<dbReference type="GO" id="GO:0048039">
    <property type="term" value="F:ubiquinone binding"/>
    <property type="evidence" value="ECO:0007669"/>
    <property type="project" value="TreeGrafter"/>
</dbReference>
<feature type="transmembrane region" description="Helical" evidence="7">
    <location>
        <begin position="370"/>
        <end position="391"/>
    </location>
</feature>
<dbReference type="AlphaFoldDB" id="A0A512D417"/>
<evidence type="ECO:0000256" key="5">
    <source>
        <dbReference type="ARBA" id="ARBA00023136"/>
    </source>
</evidence>
<protein>
    <submittedName>
        <fullName evidence="9">NADH-quinone oxidoreductase subunit M</fullName>
    </submittedName>
</protein>
<dbReference type="OrthoDB" id="9768329at2"/>
<evidence type="ECO:0000256" key="7">
    <source>
        <dbReference type="SAM" id="Phobius"/>
    </source>
</evidence>
<dbReference type="Pfam" id="PF00361">
    <property type="entry name" value="Proton_antipo_M"/>
    <property type="match status" value="1"/>
</dbReference>
<keyword evidence="3 6" id="KW-0812">Transmembrane</keyword>
<feature type="transmembrane region" description="Helical" evidence="7">
    <location>
        <begin position="462"/>
        <end position="483"/>
    </location>
</feature>
<gene>
    <name evidence="9" type="ORF">TAE01_30130</name>
</gene>
<name>A0A512D417_9MICO</name>
<evidence type="ECO:0000256" key="4">
    <source>
        <dbReference type="ARBA" id="ARBA00022989"/>
    </source>
</evidence>
<dbReference type="GO" id="GO:0008137">
    <property type="term" value="F:NADH dehydrogenase (ubiquinone) activity"/>
    <property type="evidence" value="ECO:0007669"/>
    <property type="project" value="InterPro"/>
</dbReference>
<evidence type="ECO:0000313" key="9">
    <source>
        <dbReference type="EMBL" id="GEO31203.1"/>
    </source>
</evidence>
<feature type="transmembrane region" description="Helical" evidence="7">
    <location>
        <begin position="202"/>
        <end position="222"/>
    </location>
</feature>
<sequence>MALTLMLLLPLLGAIACIAIPGESRVERVIALGSTVVTALLAVVVVWGRHEVDVPWIRSLGVRWHFGVDGISAALVLLTALLTVAVVAHALSGPIPRGGTGSTFLGCILLVETGALATFMARDAILFFIAFEVVLVPMWVLVRRFGDDHVPDETRADAAGRFVLFTVLGSTLMLVGILFLVLHQGTSDLTVLAARHGAGLSHSLQVSIAALLLVGLGIKVPLWPLHTWLPSAHTIAPTAGSVLLAAVLLKMGTYGIVRLAVATVPYGVAQLSPVLALLGVAGILWGGLACLVERDLKRLIAYSSVAHMGFVALAIASGSETGLQAALYGNIAHGVVAALLFFVVGDLKEQWGSTDLHVARAALRDKAPRFGLALVVGLAAALGLPGLVSFWGEFLALYAAWSPAPDRPVALLRVCVVLGAVGLALAAAYSLRVARIVWAGEGSDTAHGVAAEPVADAHGARWGVVLTLVVVIVALGVLPHLLLGLSHTATTGLLSGLGVTP</sequence>
<feature type="domain" description="NADH:quinone oxidoreductase/Mrp antiporter transmembrane" evidence="8">
    <location>
        <begin position="121"/>
        <end position="405"/>
    </location>
</feature>
<feature type="transmembrane region" description="Helical" evidence="7">
    <location>
        <begin position="162"/>
        <end position="182"/>
    </location>
</feature>
<dbReference type="InterPro" id="IPR001750">
    <property type="entry name" value="ND/Mrp_TM"/>
</dbReference>
<organism evidence="9 10">
    <name type="scientific">Terrabacter aerolatus</name>
    <dbReference type="NCBI Taxonomy" id="422442"/>
    <lineage>
        <taxon>Bacteria</taxon>
        <taxon>Bacillati</taxon>
        <taxon>Actinomycetota</taxon>
        <taxon>Actinomycetes</taxon>
        <taxon>Micrococcales</taxon>
        <taxon>Intrasporangiaceae</taxon>
        <taxon>Terrabacter</taxon>
    </lineage>
</organism>
<evidence type="ECO:0000259" key="8">
    <source>
        <dbReference type="Pfam" id="PF00361"/>
    </source>
</evidence>
<dbReference type="InterPro" id="IPR003918">
    <property type="entry name" value="NADH_UbQ_OxRdtase"/>
</dbReference>
<dbReference type="NCBIfam" id="TIGR01972">
    <property type="entry name" value="NDH_I_M"/>
    <property type="match status" value="1"/>
</dbReference>
<reference evidence="9 10" key="1">
    <citation type="submission" date="2019-07" db="EMBL/GenBank/DDBJ databases">
        <title>Whole genome shotgun sequence of Terrabacter aerolatus NBRC 106305.</title>
        <authorList>
            <person name="Hosoyama A."/>
            <person name="Uohara A."/>
            <person name="Ohji S."/>
            <person name="Ichikawa N."/>
        </authorList>
    </citation>
    <scope>NUCLEOTIDE SEQUENCE [LARGE SCALE GENOMIC DNA]</scope>
    <source>
        <strain evidence="9 10">NBRC 106305</strain>
    </source>
</reference>
<keyword evidence="5 7" id="KW-0472">Membrane</keyword>
<feature type="transmembrane region" description="Helical" evidence="7">
    <location>
        <begin position="411"/>
        <end position="431"/>
    </location>
</feature>
<dbReference type="GO" id="GO:0003954">
    <property type="term" value="F:NADH dehydrogenase activity"/>
    <property type="evidence" value="ECO:0007669"/>
    <property type="project" value="TreeGrafter"/>
</dbReference>
<comment type="similarity">
    <text evidence="2">Belongs to the complex I subunit 4 family.</text>
</comment>
<dbReference type="GO" id="GO:0042773">
    <property type="term" value="P:ATP synthesis coupled electron transport"/>
    <property type="evidence" value="ECO:0007669"/>
    <property type="project" value="InterPro"/>
</dbReference>
<dbReference type="PANTHER" id="PTHR43507">
    <property type="entry name" value="NADH-UBIQUINONE OXIDOREDUCTASE CHAIN 4"/>
    <property type="match status" value="1"/>
</dbReference>
<keyword evidence="4 7" id="KW-1133">Transmembrane helix</keyword>
<proteinExistence type="inferred from homology"/>
<evidence type="ECO:0000256" key="6">
    <source>
        <dbReference type="RuleBase" id="RU000320"/>
    </source>
</evidence>
<accession>A0A512D417</accession>
<evidence type="ECO:0000313" key="10">
    <source>
        <dbReference type="Proteomes" id="UP000321534"/>
    </source>
</evidence>
<evidence type="ECO:0000256" key="1">
    <source>
        <dbReference type="ARBA" id="ARBA00004127"/>
    </source>
</evidence>
<feature type="transmembrane region" description="Helical" evidence="7">
    <location>
        <begin position="325"/>
        <end position="344"/>
    </location>
</feature>
<dbReference type="GO" id="GO:0016020">
    <property type="term" value="C:membrane"/>
    <property type="evidence" value="ECO:0007669"/>
    <property type="project" value="UniProtKB-SubCell"/>
</dbReference>
<dbReference type="PRINTS" id="PR01437">
    <property type="entry name" value="NUOXDRDTASE4"/>
</dbReference>
<comment type="subcellular location">
    <subcellularLocation>
        <location evidence="1">Endomembrane system</location>
        <topology evidence="1">Multi-pass membrane protein</topology>
    </subcellularLocation>
    <subcellularLocation>
        <location evidence="6">Membrane</location>
        <topology evidence="6">Multi-pass membrane protein</topology>
    </subcellularLocation>
</comment>
<dbReference type="GO" id="GO:0012505">
    <property type="term" value="C:endomembrane system"/>
    <property type="evidence" value="ECO:0007669"/>
    <property type="project" value="UniProtKB-SubCell"/>
</dbReference>
<feature type="transmembrane region" description="Helical" evidence="7">
    <location>
        <begin position="29"/>
        <end position="47"/>
    </location>
</feature>
<dbReference type="InterPro" id="IPR010227">
    <property type="entry name" value="NADH_Q_OxRdtase_chainM/4"/>
</dbReference>
<keyword evidence="10" id="KW-1185">Reference proteome</keyword>